<organism evidence="4 5">
    <name type="scientific">Magnaporthiopsis poae (strain ATCC 64411 / 73-15)</name>
    <name type="common">Kentucky bluegrass fungus</name>
    <name type="synonym">Magnaporthe poae</name>
    <dbReference type="NCBI Taxonomy" id="644358"/>
    <lineage>
        <taxon>Eukaryota</taxon>
        <taxon>Fungi</taxon>
        <taxon>Dikarya</taxon>
        <taxon>Ascomycota</taxon>
        <taxon>Pezizomycotina</taxon>
        <taxon>Sordariomycetes</taxon>
        <taxon>Sordariomycetidae</taxon>
        <taxon>Magnaporthales</taxon>
        <taxon>Magnaporthaceae</taxon>
        <taxon>Magnaporthiopsis</taxon>
    </lineage>
</organism>
<dbReference type="OrthoDB" id="443402at2759"/>
<proteinExistence type="predicted"/>
<dbReference type="InterPro" id="IPR056884">
    <property type="entry name" value="NPHP3-like_N"/>
</dbReference>
<accession>A0A0C4E9K3</accession>
<reference evidence="4" key="4">
    <citation type="journal article" date="2015" name="G3 (Bethesda)">
        <title>Genome sequences of three phytopathogenic species of the Magnaporthaceae family of fungi.</title>
        <authorList>
            <person name="Okagaki L.H."/>
            <person name="Nunes C.C."/>
            <person name="Sailsbery J."/>
            <person name="Clay B."/>
            <person name="Brown D."/>
            <person name="John T."/>
            <person name="Oh Y."/>
            <person name="Young N."/>
            <person name="Fitzgerald M."/>
            <person name="Haas B.J."/>
            <person name="Zeng Q."/>
            <person name="Young S."/>
            <person name="Adiconis X."/>
            <person name="Fan L."/>
            <person name="Levin J.Z."/>
            <person name="Mitchell T.K."/>
            <person name="Okubara P.A."/>
            <person name="Farman M.L."/>
            <person name="Kohn L.M."/>
            <person name="Birren B."/>
            <person name="Ma L.-J."/>
            <person name="Dean R.A."/>
        </authorList>
    </citation>
    <scope>NUCLEOTIDE SEQUENCE</scope>
    <source>
        <strain evidence="4">ATCC 64411 / 73-15</strain>
    </source>
</reference>
<dbReference type="EMBL" id="GL876974">
    <property type="protein sequence ID" value="KLU90333.1"/>
    <property type="molecule type" value="Genomic_DNA"/>
</dbReference>
<dbReference type="VEuPathDB" id="FungiDB:MAPG_09296"/>
<dbReference type="EMBL" id="ADBL01002276">
    <property type="status" value="NOT_ANNOTATED_CDS"/>
    <property type="molecule type" value="Genomic_DNA"/>
</dbReference>
<reference evidence="3" key="2">
    <citation type="submission" date="2010-05" db="EMBL/GenBank/DDBJ databases">
        <title>The Genome Sequence of Magnaporthe poae strain ATCC 64411.</title>
        <authorList>
            <consortium name="The Broad Institute Genome Sequencing Platform"/>
            <consortium name="Broad Institute Genome Sequencing Center for Infectious Disease"/>
            <person name="Ma L.-J."/>
            <person name="Dead R."/>
            <person name="Young S."/>
            <person name="Zeng Q."/>
            <person name="Koehrsen M."/>
            <person name="Alvarado L."/>
            <person name="Berlin A."/>
            <person name="Chapman S.B."/>
            <person name="Chen Z."/>
            <person name="Freedman E."/>
            <person name="Gellesch M."/>
            <person name="Goldberg J."/>
            <person name="Griggs A."/>
            <person name="Gujja S."/>
            <person name="Heilman E.R."/>
            <person name="Heiman D."/>
            <person name="Hepburn T."/>
            <person name="Howarth C."/>
            <person name="Jen D."/>
            <person name="Larson L."/>
            <person name="Mehta T."/>
            <person name="Neiman D."/>
            <person name="Pearson M."/>
            <person name="Roberts A."/>
            <person name="Saif S."/>
            <person name="Shea T."/>
            <person name="Shenoy N."/>
            <person name="Sisk P."/>
            <person name="Stolte C."/>
            <person name="Sykes S."/>
            <person name="Walk T."/>
            <person name="White J."/>
            <person name="Yandava C."/>
            <person name="Haas B."/>
            <person name="Nusbaum C."/>
            <person name="Birren B."/>
        </authorList>
    </citation>
    <scope>NUCLEOTIDE SEQUENCE</scope>
    <source>
        <strain evidence="3">ATCC 64411</strain>
    </source>
</reference>
<dbReference type="Gene3D" id="3.40.50.300">
    <property type="entry name" value="P-loop containing nucleotide triphosphate hydrolases"/>
    <property type="match status" value="1"/>
</dbReference>
<dbReference type="AlphaFoldDB" id="A0A0C4E9K3"/>
<evidence type="ECO:0000313" key="5">
    <source>
        <dbReference type="Proteomes" id="UP000011715"/>
    </source>
</evidence>
<evidence type="ECO:0000313" key="3">
    <source>
        <dbReference type="EMBL" id="KLU90333.1"/>
    </source>
</evidence>
<gene>
    <name evidence="3" type="ORF">MAPG_09296</name>
</gene>
<name>A0A0C4E9K3_MAGP6</name>
<dbReference type="Pfam" id="PF24883">
    <property type="entry name" value="NPHP3_N"/>
    <property type="match status" value="1"/>
</dbReference>
<evidence type="ECO:0000256" key="1">
    <source>
        <dbReference type="ARBA" id="ARBA00022737"/>
    </source>
</evidence>
<reference evidence="4" key="5">
    <citation type="submission" date="2015-06" db="UniProtKB">
        <authorList>
            <consortium name="EnsemblFungi"/>
        </authorList>
    </citation>
    <scope>IDENTIFICATION</scope>
    <source>
        <strain evidence="4">ATCC 64411</strain>
    </source>
</reference>
<evidence type="ECO:0000313" key="4">
    <source>
        <dbReference type="EnsemblFungi" id="MAPG_09296T0"/>
    </source>
</evidence>
<keyword evidence="5" id="KW-1185">Reference proteome</keyword>
<feature type="domain" description="Nephrocystin 3-like N-terminal" evidence="2">
    <location>
        <begin position="274"/>
        <end position="452"/>
    </location>
</feature>
<protein>
    <recommendedName>
        <fullName evidence="2">Nephrocystin 3-like N-terminal domain-containing protein</fullName>
    </recommendedName>
</protein>
<dbReference type="PANTHER" id="PTHR10039:SF5">
    <property type="entry name" value="NACHT DOMAIN-CONTAINING PROTEIN"/>
    <property type="match status" value="1"/>
</dbReference>
<dbReference type="InterPro" id="IPR027417">
    <property type="entry name" value="P-loop_NTPase"/>
</dbReference>
<dbReference type="PANTHER" id="PTHR10039">
    <property type="entry name" value="AMELOGENIN"/>
    <property type="match status" value="1"/>
</dbReference>
<reference evidence="5" key="1">
    <citation type="submission" date="2010-05" db="EMBL/GenBank/DDBJ databases">
        <title>The genome sequence of Magnaporthe poae strain ATCC 64411.</title>
        <authorList>
            <person name="Ma L.-J."/>
            <person name="Dead R."/>
            <person name="Young S."/>
            <person name="Zeng Q."/>
            <person name="Koehrsen M."/>
            <person name="Alvarado L."/>
            <person name="Berlin A."/>
            <person name="Chapman S.B."/>
            <person name="Chen Z."/>
            <person name="Freedman E."/>
            <person name="Gellesch M."/>
            <person name="Goldberg J."/>
            <person name="Griggs A."/>
            <person name="Gujja S."/>
            <person name="Heilman E.R."/>
            <person name="Heiman D."/>
            <person name="Hepburn T."/>
            <person name="Howarth C."/>
            <person name="Jen D."/>
            <person name="Larson L."/>
            <person name="Mehta T."/>
            <person name="Neiman D."/>
            <person name="Pearson M."/>
            <person name="Roberts A."/>
            <person name="Saif S."/>
            <person name="Shea T."/>
            <person name="Shenoy N."/>
            <person name="Sisk P."/>
            <person name="Stolte C."/>
            <person name="Sykes S."/>
            <person name="Walk T."/>
            <person name="White J."/>
            <person name="Yandava C."/>
            <person name="Haas B."/>
            <person name="Nusbaum C."/>
            <person name="Birren B."/>
        </authorList>
    </citation>
    <scope>NUCLEOTIDE SEQUENCE [LARGE SCALE GENOMIC DNA]</scope>
    <source>
        <strain evidence="5">ATCC 64411 / 73-15</strain>
    </source>
</reference>
<sequence>MDPLATTAAVVGAADFVSVALRSFNLFRDDPSVVEDTFDGFKAANEYIQSLDMPQDLQGDLGVIYAGVVILFESLVPVLDTFRTTRARLFSPLVQAIKNLSTGKGRLMAEAEKTLRDQLRRHGIIGIDDVALAMEQLHDQLWQLYLKLAQLRSNDRGNFVDEVRGSSQFQVLSEYDKAMVEALLTRYRESSTAEEEAKYFASSVGLINRLSSPQIRVNQTQDDTFGKKADDGLLEVISYRTMEHRNSGIEPAFKTSGQRLFEEPRDGDHEWQTLPDWLTSGSGLYLIQGDEGSGKSTTMKHIYSHSGAENCLGKWAGPSPLVKAAFYFWRNGTRLERSVEGLLRSLLHSVLSQQRSLIPIVFPMEWAALYAAASSGMRSWAPELRVWKVDELQSAFLRLLEQDRIPVKLFFLIDGIDEYQSEGGDGGASTFIKFLKTTIESSPHAKALISSRPLDAFENLGLQPQVKLDDINRGDIASYMRESLDSDDMFRAAKEADKDAADATVAKLLRTSGGIFLWAVFCVNSIKADLAGGKTLAQVSEGFDNEQRPILRDLYRKIWSKMDGDMRRRASQIAQIMLARTDMVRTMIGIAEGDMRLIDLALALGDPLTTARSSIRPWPHPTSAITIEGRCNRLAKEFTGTWPGFITIAKPRKDWDPSSTIDYCHRSVPEFFKLESEMLAAAATEDEFRFCPYLALIKSAVQQLKFVPATTPLRQLWALATMALLAANSADAIYELVQGPYCVYRVLLKELDRTMQHCHDRLQRDSNGKYLETRMQDPDGMVGISDQGRNSKRIARMHWSNFHFDPACSHQRRWEDSFLSLAVQFGLRNYVTNKLANMAAGMKKKALRPRKGRPLLDYALVPSPVAPYDLVKPALVKAMLEHGASPNDKFEKVTLWERALQWQYDAFVEDRARVVRETGGTLDDARRAAEDRLETFQLLVGAGADVNATILNSRKRKITARNVLQESFAHWVPDEVLQEFLDGSFPTE</sequence>
<dbReference type="eggNOG" id="ENOG502SHWY">
    <property type="taxonomic scope" value="Eukaryota"/>
</dbReference>
<dbReference type="Proteomes" id="UP000011715">
    <property type="component" value="Unassembled WGS sequence"/>
</dbReference>
<dbReference type="SUPFAM" id="SSF52540">
    <property type="entry name" value="P-loop containing nucleoside triphosphate hydrolases"/>
    <property type="match status" value="1"/>
</dbReference>
<keyword evidence="1" id="KW-0677">Repeat</keyword>
<dbReference type="EnsemblFungi" id="MAPG_09296T0">
    <property type="protein sequence ID" value="MAPG_09296T0"/>
    <property type="gene ID" value="MAPG_09296"/>
</dbReference>
<reference evidence="3" key="3">
    <citation type="submission" date="2011-03" db="EMBL/GenBank/DDBJ databases">
        <title>Annotation of Magnaporthe poae ATCC 64411.</title>
        <authorList>
            <person name="Ma L.-J."/>
            <person name="Dead R."/>
            <person name="Young S.K."/>
            <person name="Zeng Q."/>
            <person name="Gargeya S."/>
            <person name="Fitzgerald M."/>
            <person name="Haas B."/>
            <person name="Abouelleil A."/>
            <person name="Alvarado L."/>
            <person name="Arachchi H.M."/>
            <person name="Berlin A."/>
            <person name="Brown A."/>
            <person name="Chapman S.B."/>
            <person name="Chen Z."/>
            <person name="Dunbar C."/>
            <person name="Freedman E."/>
            <person name="Gearin G."/>
            <person name="Gellesch M."/>
            <person name="Goldberg J."/>
            <person name="Griggs A."/>
            <person name="Gujja S."/>
            <person name="Heiman D."/>
            <person name="Howarth C."/>
            <person name="Larson L."/>
            <person name="Lui A."/>
            <person name="MacDonald P.J.P."/>
            <person name="Mehta T."/>
            <person name="Montmayeur A."/>
            <person name="Murphy C."/>
            <person name="Neiman D."/>
            <person name="Pearson M."/>
            <person name="Priest M."/>
            <person name="Roberts A."/>
            <person name="Saif S."/>
            <person name="Shea T."/>
            <person name="Shenoy N."/>
            <person name="Sisk P."/>
            <person name="Stolte C."/>
            <person name="Sykes S."/>
            <person name="Yandava C."/>
            <person name="Wortman J."/>
            <person name="Nusbaum C."/>
            <person name="Birren B."/>
        </authorList>
    </citation>
    <scope>NUCLEOTIDE SEQUENCE</scope>
    <source>
        <strain evidence="3">ATCC 64411</strain>
    </source>
</reference>
<evidence type="ECO:0000259" key="2">
    <source>
        <dbReference type="Pfam" id="PF24883"/>
    </source>
</evidence>